<feature type="domain" description="Expansin-like EG45" evidence="7">
    <location>
        <begin position="64"/>
        <end position="160"/>
    </location>
</feature>
<dbReference type="Pfam" id="PF01357">
    <property type="entry name" value="Expansin_C"/>
    <property type="match status" value="1"/>
</dbReference>
<dbReference type="SUPFAM" id="SSF49590">
    <property type="entry name" value="PHL pollen allergen"/>
    <property type="match status" value="1"/>
</dbReference>
<comment type="similarity">
    <text evidence="1 6">Belongs to the expansin family. Expansin A subfamily.</text>
</comment>
<keyword evidence="5" id="KW-0472">Membrane</keyword>
<reference evidence="9 10" key="1">
    <citation type="submission" date="2019-11" db="EMBL/GenBank/DDBJ databases">
        <title>Whole genome sequence of Oryza granulata.</title>
        <authorList>
            <person name="Li W."/>
        </authorList>
    </citation>
    <scope>NUCLEOTIDE SEQUENCE [LARGE SCALE GENOMIC DNA]</scope>
    <source>
        <strain evidence="10">cv. Menghai</strain>
        <tissue evidence="9">Leaf</tissue>
    </source>
</reference>
<accession>A0A6G1BPI1</accession>
<dbReference type="GO" id="GO:0016020">
    <property type="term" value="C:membrane"/>
    <property type="evidence" value="ECO:0007669"/>
    <property type="project" value="UniProtKB-SubCell"/>
</dbReference>
<protein>
    <recommendedName>
        <fullName evidence="6">Expansin</fullName>
    </recommendedName>
</protein>
<feature type="domain" description="Expansin-like CBD" evidence="8">
    <location>
        <begin position="170"/>
        <end position="250"/>
    </location>
</feature>
<proteinExistence type="inferred from homology"/>
<feature type="chain" id="PRO_5026376939" description="Expansin" evidence="6">
    <location>
        <begin position="20"/>
        <end position="254"/>
    </location>
</feature>
<evidence type="ECO:0000313" key="9">
    <source>
        <dbReference type="EMBL" id="KAF0889283.1"/>
    </source>
</evidence>
<comment type="subcellular location">
    <subcellularLocation>
        <location evidence="6">Secreted</location>
        <location evidence="6">Cell wall</location>
    </subcellularLocation>
    <subcellularLocation>
        <location evidence="6">Membrane</location>
        <topology evidence="6">Peripheral membrane protein</topology>
    </subcellularLocation>
</comment>
<dbReference type="PRINTS" id="PR01226">
    <property type="entry name" value="EXPANSIN"/>
</dbReference>
<comment type="caution">
    <text evidence="9">The sequence shown here is derived from an EMBL/GenBank/DDBJ whole genome shotgun (WGS) entry which is preliminary data.</text>
</comment>
<dbReference type="Gene3D" id="2.40.40.10">
    <property type="entry name" value="RlpA-like domain"/>
    <property type="match status" value="1"/>
</dbReference>
<keyword evidence="4 6" id="KW-0732">Signal</keyword>
<dbReference type="InterPro" id="IPR007112">
    <property type="entry name" value="Expansin/allergen_DPBB_dom"/>
</dbReference>
<dbReference type="Proteomes" id="UP000479710">
    <property type="component" value="Unassembled WGS sequence"/>
</dbReference>
<dbReference type="PRINTS" id="PR01225">
    <property type="entry name" value="EXPANSNFAMLY"/>
</dbReference>
<dbReference type="EMBL" id="SPHZ02000012">
    <property type="protein sequence ID" value="KAF0889283.1"/>
    <property type="molecule type" value="Genomic_DNA"/>
</dbReference>
<dbReference type="InterPro" id="IPR007118">
    <property type="entry name" value="Expan_Lol_pI"/>
</dbReference>
<dbReference type="PANTHER" id="PTHR31867">
    <property type="entry name" value="EXPANSIN-A15"/>
    <property type="match status" value="1"/>
</dbReference>
<evidence type="ECO:0000259" key="7">
    <source>
        <dbReference type="PROSITE" id="PS50842"/>
    </source>
</evidence>
<dbReference type="GO" id="GO:0009664">
    <property type="term" value="P:plant-type cell wall organization"/>
    <property type="evidence" value="ECO:0007669"/>
    <property type="project" value="InterPro"/>
</dbReference>
<evidence type="ECO:0000256" key="1">
    <source>
        <dbReference type="ARBA" id="ARBA00005392"/>
    </source>
</evidence>
<evidence type="ECO:0000256" key="5">
    <source>
        <dbReference type="ARBA" id="ARBA00023136"/>
    </source>
</evidence>
<gene>
    <name evidence="9" type="ORF">E2562_022834</name>
</gene>
<evidence type="ECO:0000256" key="2">
    <source>
        <dbReference type="ARBA" id="ARBA00022512"/>
    </source>
</evidence>
<dbReference type="AlphaFoldDB" id="A0A6G1BPI1"/>
<evidence type="ECO:0000313" key="10">
    <source>
        <dbReference type="Proteomes" id="UP000479710"/>
    </source>
</evidence>
<dbReference type="GO" id="GO:0005576">
    <property type="term" value="C:extracellular region"/>
    <property type="evidence" value="ECO:0007669"/>
    <property type="project" value="InterPro"/>
</dbReference>
<dbReference type="PROSITE" id="PS50842">
    <property type="entry name" value="EXPANSIN_EG45"/>
    <property type="match status" value="1"/>
</dbReference>
<dbReference type="Pfam" id="PF03330">
    <property type="entry name" value="DPBB_1"/>
    <property type="match status" value="1"/>
</dbReference>
<organism evidence="9 10">
    <name type="scientific">Oryza meyeriana var. granulata</name>
    <dbReference type="NCBI Taxonomy" id="110450"/>
    <lineage>
        <taxon>Eukaryota</taxon>
        <taxon>Viridiplantae</taxon>
        <taxon>Streptophyta</taxon>
        <taxon>Embryophyta</taxon>
        <taxon>Tracheophyta</taxon>
        <taxon>Spermatophyta</taxon>
        <taxon>Magnoliopsida</taxon>
        <taxon>Liliopsida</taxon>
        <taxon>Poales</taxon>
        <taxon>Poaceae</taxon>
        <taxon>BOP clade</taxon>
        <taxon>Oryzoideae</taxon>
        <taxon>Oryzeae</taxon>
        <taxon>Oryzinae</taxon>
        <taxon>Oryza</taxon>
        <taxon>Oryza meyeriana</taxon>
    </lineage>
</organism>
<keyword evidence="2 6" id="KW-0134">Cell wall</keyword>
<keyword evidence="3 6" id="KW-0964">Secreted</keyword>
<dbReference type="OrthoDB" id="658711at2759"/>
<dbReference type="InterPro" id="IPR036908">
    <property type="entry name" value="RlpA-like_sf"/>
</dbReference>
<comment type="function">
    <text evidence="6">Causes loosening and extension of plant cell walls by disrupting non-covalent bonding between cellulose microfibrils and matrix glucans. No enzymatic activity has been found.</text>
</comment>
<dbReference type="SMART" id="SM00837">
    <property type="entry name" value="DPBB_1"/>
    <property type="match status" value="1"/>
</dbReference>
<dbReference type="PROSITE" id="PS50843">
    <property type="entry name" value="EXPANSIN_CBD"/>
    <property type="match status" value="1"/>
</dbReference>
<keyword evidence="10" id="KW-1185">Reference proteome</keyword>
<dbReference type="InterPro" id="IPR009009">
    <property type="entry name" value="RlpA-like_DPBB"/>
</dbReference>
<dbReference type="InterPro" id="IPR007117">
    <property type="entry name" value="Expansin_CBD"/>
</dbReference>
<dbReference type="InterPro" id="IPR002963">
    <property type="entry name" value="Expansin"/>
</dbReference>
<evidence type="ECO:0000259" key="8">
    <source>
        <dbReference type="PROSITE" id="PS50843"/>
    </source>
</evidence>
<keyword evidence="6" id="KW-0961">Cell wall biogenesis/degradation</keyword>
<dbReference type="InterPro" id="IPR036749">
    <property type="entry name" value="Expansin_CBD_sf"/>
</dbReference>
<evidence type="ECO:0000256" key="6">
    <source>
        <dbReference type="RuleBase" id="RU365023"/>
    </source>
</evidence>
<evidence type="ECO:0000256" key="4">
    <source>
        <dbReference type="ARBA" id="ARBA00022729"/>
    </source>
</evidence>
<dbReference type="Gene3D" id="2.60.40.760">
    <property type="entry name" value="Expansin, cellulose-binding-like domain"/>
    <property type="match status" value="1"/>
</dbReference>
<sequence length="254" mass="26748">MPPLLASLLLGLGGLTLLADVIVVAGGGGGAKPHVNHGRFKAGPWEVGHVTFYGGRDGSGTTEGGACGYKDTAAEAYGVQTAAVSPALFDGGAGCGACYEVKGVDKAVVVTATNQAPPPVSGQQGEHFDLTMPAFLQIAEEKAGIVPISYRRVACTKKGGIRYTITGNPSYNMVMVTNVGGAGDVVAMMVKGNKRVKWTPLQRSWGQLWKTEANLTSESLTFRVMTGDHRKATSWHVLPSDWQFGKTYQATKNF</sequence>
<name>A0A6G1BPI1_9ORYZ</name>
<evidence type="ECO:0000256" key="3">
    <source>
        <dbReference type="ARBA" id="ARBA00022525"/>
    </source>
</evidence>
<dbReference type="SUPFAM" id="SSF50685">
    <property type="entry name" value="Barwin-like endoglucanases"/>
    <property type="match status" value="1"/>
</dbReference>
<dbReference type="CDD" id="cd22274">
    <property type="entry name" value="DPBB_EXPA_N"/>
    <property type="match status" value="1"/>
</dbReference>
<feature type="signal peptide" evidence="6">
    <location>
        <begin position="1"/>
        <end position="19"/>
    </location>
</feature>